<evidence type="ECO:0000256" key="1">
    <source>
        <dbReference type="ARBA" id="ARBA00004651"/>
    </source>
</evidence>
<evidence type="ECO:0000313" key="10">
    <source>
        <dbReference type="Proteomes" id="UP000632659"/>
    </source>
</evidence>
<evidence type="ECO:0000256" key="7">
    <source>
        <dbReference type="RuleBase" id="RU363032"/>
    </source>
</evidence>
<evidence type="ECO:0000256" key="4">
    <source>
        <dbReference type="ARBA" id="ARBA00022692"/>
    </source>
</evidence>
<evidence type="ECO:0000256" key="3">
    <source>
        <dbReference type="ARBA" id="ARBA00022475"/>
    </source>
</evidence>
<keyword evidence="4 7" id="KW-0812">Transmembrane</keyword>
<dbReference type="InterPro" id="IPR051393">
    <property type="entry name" value="ABC_transporter_permease"/>
</dbReference>
<keyword evidence="5 7" id="KW-1133">Transmembrane helix</keyword>
<dbReference type="AlphaFoldDB" id="A0A8J6TXF9"/>
<comment type="similarity">
    <text evidence="7">Belongs to the binding-protein-dependent transport system permease family.</text>
</comment>
<dbReference type="InterPro" id="IPR000515">
    <property type="entry name" value="MetI-like"/>
</dbReference>
<protein>
    <submittedName>
        <fullName evidence="9">Sugar ABC transporter permease</fullName>
    </submittedName>
</protein>
<organism evidence="9 10">
    <name type="scientific">Massiliimalia timonensis</name>
    <dbReference type="NCBI Taxonomy" id="1987501"/>
    <lineage>
        <taxon>Bacteria</taxon>
        <taxon>Bacillati</taxon>
        <taxon>Bacillota</taxon>
        <taxon>Clostridia</taxon>
        <taxon>Eubacteriales</taxon>
        <taxon>Oscillospiraceae</taxon>
        <taxon>Massiliimalia</taxon>
    </lineage>
</organism>
<comment type="subcellular location">
    <subcellularLocation>
        <location evidence="1 7">Cell membrane</location>
        <topology evidence="1 7">Multi-pass membrane protein</topology>
    </subcellularLocation>
</comment>
<gene>
    <name evidence="9" type="ORF">H8702_08435</name>
</gene>
<feature type="domain" description="ABC transmembrane type-1" evidence="8">
    <location>
        <begin position="72"/>
        <end position="283"/>
    </location>
</feature>
<dbReference type="Pfam" id="PF00528">
    <property type="entry name" value="BPD_transp_1"/>
    <property type="match status" value="1"/>
</dbReference>
<accession>A0A8J6TXF9</accession>
<feature type="transmembrane region" description="Helical" evidence="7">
    <location>
        <begin position="269"/>
        <end position="286"/>
    </location>
</feature>
<feature type="transmembrane region" description="Helical" evidence="7">
    <location>
        <begin position="205"/>
        <end position="228"/>
    </location>
</feature>
<keyword evidence="6 7" id="KW-0472">Membrane</keyword>
<dbReference type="PROSITE" id="PS50928">
    <property type="entry name" value="ABC_TM1"/>
    <property type="match status" value="1"/>
</dbReference>
<dbReference type="EMBL" id="JACRTL010000004">
    <property type="protein sequence ID" value="MBC8611140.1"/>
    <property type="molecule type" value="Genomic_DNA"/>
</dbReference>
<comment type="caution">
    <text evidence="9">The sequence shown here is derived from an EMBL/GenBank/DDBJ whole genome shotgun (WGS) entry which is preliminary data.</text>
</comment>
<dbReference type="InterPro" id="IPR035906">
    <property type="entry name" value="MetI-like_sf"/>
</dbReference>
<dbReference type="PANTHER" id="PTHR30193">
    <property type="entry name" value="ABC TRANSPORTER PERMEASE PROTEIN"/>
    <property type="match status" value="1"/>
</dbReference>
<dbReference type="Gene3D" id="1.10.3720.10">
    <property type="entry name" value="MetI-like"/>
    <property type="match status" value="1"/>
</dbReference>
<dbReference type="GO" id="GO:0055085">
    <property type="term" value="P:transmembrane transport"/>
    <property type="evidence" value="ECO:0007669"/>
    <property type="project" value="InterPro"/>
</dbReference>
<dbReference type="PANTHER" id="PTHR30193:SF37">
    <property type="entry name" value="INNER MEMBRANE ABC TRANSPORTER PERMEASE PROTEIN YCJO"/>
    <property type="match status" value="1"/>
</dbReference>
<dbReference type="Proteomes" id="UP000632659">
    <property type="component" value="Unassembled WGS sequence"/>
</dbReference>
<keyword evidence="10" id="KW-1185">Reference proteome</keyword>
<evidence type="ECO:0000256" key="2">
    <source>
        <dbReference type="ARBA" id="ARBA00022448"/>
    </source>
</evidence>
<dbReference type="SUPFAM" id="SSF161098">
    <property type="entry name" value="MetI-like"/>
    <property type="match status" value="1"/>
</dbReference>
<dbReference type="OrthoDB" id="9786413at2"/>
<dbReference type="GO" id="GO:0005886">
    <property type="term" value="C:plasma membrane"/>
    <property type="evidence" value="ECO:0007669"/>
    <property type="project" value="UniProtKB-SubCell"/>
</dbReference>
<keyword evidence="2 7" id="KW-0813">Transport</keyword>
<evidence type="ECO:0000256" key="6">
    <source>
        <dbReference type="ARBA" id="ARBA00023136"/>
    </source>
</evidence>
<feature type="transmembrane region" description="Helical" evidence="7">
    <location>
        <begin position="14"/>
        <end position="35"/>
    </location>
</feature>
<evidence type="ECO:0000313" key="9">
    <source>
        <dbReference type="EMBL" id="MBC8611140.1"/>
    </source>
</evidence>
<keyword evidence="3" id="KW-1003">Cell membrane</keyword>
<reference evidence="9" key="1">
    <citation type="submission" date="2020-08" db="EMBL/GenBank/DDBJ databases">
        <title>Genome public.</title>
        <authorList>
            <person name="Liu C."/>
            <person name="Sun Q."/>
        </authorList>
    </citation>
    <scope>NUCLEOTIDE SEQUENCE</scope>
    <source>
        <strain evidence="9">NSJ-15</strain>
    </source>
</reference>
<proteinExistence type="inferred from homology"/>
<evidence type="ECO:0000259" key="8">
    <source>
        <dbReference type="PROSITE" id="PS50928"/>
    </source>
</evidence>
<feature type="transmembrane region" description="Helical" evidence="7">
    <location>
        <begin position="72"/>
        <end position="97"/>
    </location>
</feature>
<feature type="transmembrane region" description="Helical" evidence="7">
    <location>
        <begin position="109"/>
        <end position="126"/>
    </location>
</feature>
<evidence type="ECO:0000256" key="5">
    <source>
        <dbReference type="ARBA" id="ARBA00022989"/>
    </source>
</evidence>
<dbReference type="CDD" id="cd06261">
    <property type="entry name" value="TM_PBP2"/>
    <property type="match status" value="1"/>
</dbReference>
<sequence length="294" mass="32667">MMEEKTFLGKTKHFLMFAGPAMVGFIAVVIIPFIYGLYLTFTDWGGIGNHKNLVGFANYITVFQDGAFWKSLLLTLGYVIVSVIMINIVAFILAYLLTSGMKAQNFLRAGFFTPNLIGGIVLGFIWEFVFTRTLPVIGQTLGIPLFEKSWLSDPTTAFWAFVIVTVWQYSGYMMLIYVAGFVGVPKDLTEAASIDGCTGFQVTRYVTIPLMVPSFVICLFLSVTRTFMVYDLNLSLTNGGPYESTKMAAMYVYQMAFNSQRYGVGQAEAIILFVVVAAIALTQTYLGKRMEVDA</sequence>
<feature type="transmembrane region" description="Helical" evidence="7">
    <location>
        <begin position="158"/>
        <end position="184"/>
    </location>
</feature>
<name>A0A8J6TXF9_9FIRM</name>